<dbReference type="PANTHER" id="PTHR33452">
    <property type="entry name" value="OXIDOREDUCTASE CATD-RELATED"/>
    <property type="match status" value="1"/>
</dbReference>
<sequence>MQDLNKNAYRVGRALIGALFLISGLGKIAGFAGVAGWMASAGLPFASLLLAATITIEVGGGLLLILGFQARWAALLIALFLIPVTATFHAFWSADTASFQNQFTQFLKNLAIFGGLVLVYLNEKQAVKTA</sequence>
<organism evidence="8 9">
    <name type="scientific">Undibacterium terreum</name>
    <dbReference type="NCBI Taxonomy" id="1224302"/>
    <lineage>
        <taxon>Bacteria</taxon>
        <taxon>Pseudomonadati</taxon>
        <taxon>Pseudomonadota</taxon>
        <taxon>Betaproteobacteria</taxon>
        <taxon>Burkholderiales</taxon>
        <taxon>Oxalobacteraceae</taxon>
        <taxon>Undibacterium</taxon>
    </lineage>
</organism>
<evidence type="ECO:0000256" key="6">
    <source>
        <dbReference type="ARBA" id="ARBA00023136"/>
    </source>
</evidence>
<comment type="subcellular location">
    <subcellularLocation>
        <location evidence="1">Cell membrane</location>
        <topology evidence="1">Multi-pass membrane protein</topology>
    </subcellularLocation>
</comment>
<proteinExistence type="inferred from homology"/>
<keyword evidence="3" id="KW-1003">Cell membrane</keyword>
<evidence type="ECO:0000256" key="7">
    <source>
        <dbReference type="SAM" id="Phobius"/>
    </source>
</evidence>
<evidence type="ECO:0000256" key="3">
    <source>
        <dbReference type="ARBA" id="ARBA00022475"/>
    </source>
</evidence>
<evidence type="ECO:0000256" key="2">
    <source>
        <dbReference type="ARBA" id="ARBA00006679"/>
    </source>
</evidence>
<dbReference type="EMBL" id="BMED01000001">
    <property type="protein sequence ID" value="GGC69390.1"/>
    <property type="molecule type" value="Genomic_DNA"/>
</dbReference>
<gene>
    <name evidence="8" type="ORF">GCM10011396_15520</name>
</gene>
<dbReference type="InterPro" id="IPR051907">
    <property type="entry name" value="DoxX-like_oxidoreductase"/>
</dbReference>
<reference evidence="8" key="2">
    <citation type="submission" date="2020-09" db="EMBL/GenBank/DDBJ databases">
        <authorList>
            <person name="Sun Q."/>
            <person name="Zhou Y."/>
        </authorList>
    </citation>
    <scope>NUCLEOTIDE SEQUENCE</scope>
    <source>
        <strain evidence="8">CGMCC 1.10998</strain>
    </source>
</reference>
<keyword evidence="9" id="KW-1185">Reference proteome</keyword>
<feature type="transmembrane region" description="Helical" evidence="7">
    <location>
        <begin position="12"/>
        <end position="39"/>
    </location>
</feature>
<keyword evidence="4 7" id="KW-0812">Transmembrane</keyword>
<feature type="transmembrane region" description="Helical" evidence="7">
    <location>
        <begin position="45"/>
        <end position="65"/>
    </location>
</feature>
<dbReference type="Pfam" id="PF07681">
    <property type="entry name" value="DoxX"/>
    <property type="match status" value="1"/>
</dbReference>
<comment type="caution">
    <text evidence="8">The sequence shown here is derived from an EMBL/GenBank/DDBJ whole genome shotgun (WGS) entry which is preliminary data.</text>
</comment>
<evidence type="ECO:0000256" key="1">
    <source>
        <dbReference type="ARBA" id="ARBA00004651"/>
    </source>
</evidence>
<evidence type="ECO:0000256" key="4">
    <source>
        <dbReference type="ARBA" id="ARBA00022692"/>
    </source>
</evidence>
<evidence type="ECO:0000256" key="5">
    <source>
        <dbReference type="ARBA" id="ARBA00022989"/>
    </source>
</evidence>
<name>A0A916UE36_9BURK</name>
<evidence type="ECO:0000313" key="8">
    <source>
        <dbReference type="EMBL" id="GGC69390.1"/>
    </source>
</evidence>
<evidence type="ECO:0008006" key="10">
    <source>
        <dbReference type="Google" id="ProtNLM"/>
    </source>
</evidence>
<dbReference type="AlphaFoldDB" id="A0A916UE36"/>
<dbReference type="InterPro" id="IPR032808">
    <property type="entry name" value="DoxX"/>
</dbReference>
<feature type="transmembrane region" description="Helical" evidence="7">
    <location>
        <begin position="72"/>
        <end position="91"/>
    </location>
</feature>
<protein>
    <recommendedName>
        <fullName evidence="10">Oxidoreductase</fullName>
    </recommendedName>
</protein>
<dbReference type="PANTHER" id="PTHR33452:SF1">
    <property type="entry name" value="INNER MEMBRANE PROTEIN YPHA-RELATED"/>
    <property type="match status" value="1"/>
</dbReference>
<feature type="transmembrane region" description="Helical" evidence="7">
    <location>
        <begin position="103"/>
        <end position="121"/>
    </location>
</feature>
<comment type="similarity">
    <text evidence="2">Belongs to the DoxX family.</text>
</comment>
<accession>A0A916UE36</accession>
<keyword evidence="6 7" id="KW-0472">Membrane</keyword>
<reference evidence="8" key="1">
    <citation type="journal article" date="2014" name="Int. J. Syst. Evol. Microbiol.">
        <title>Complete genome sequence of Corynebacterium casei LMG S-19264T (=DSM 44701T), isolated from a smear-ripened cheese.</title>
        <authorList>
            <consortium name="US DOE Joint Genome Institute (JGI-PGF)"/>
            <person name="Walter F."/>
            <person name="Albersmeier A."/>
            <person name="Kalinowski J."/>
            <person name="Ruckert C."/>
        </authorList>
    </citation>
    <scope>NUCLEOTIDE SEQUENCE</scope>
    <source>
        <strain evidence="8">CGMCC 1.10998</strain>
    </source>
</reference>
<keyword evidence="5 7" id="KW-1133">Transmembrane helix</keyword>
<dbReference type="Proteomes" id="UP000637423">
    <property type="component" value="Unassembled WGS sequence"/>
</dbReference>
<evidence type="ECO:0000313" key="9">
    <source>
        <dbReference type="Proteomes" id="UP000637423"/>
    </source>
</evidence>
<dbReference type="RefSeq" id="WP_188565339.1">
    <property type="nucleotide sequence ID" value="NZ_BMED01000001.1"/>
</dbReference>
<dbReference type="GO" id="GO:0005886">
    <property type="term" value="C:plasma membrane"/>
    <property type="evidence" value="ECO:0007669"/>
    <property type="project" value="UniProtKB-SubCell"/>
</dbReference>